<gene>
    <name evidence="2" type="ORF">TSTA_048250</name>
</gene>
<dbReference type="InterPro" id="IPR053008">
    <property type="entry name" value="Phomopsin_biosynth_assoc"/>
</dbReference>
<evidence type="ECO:0000313" key="3">
    <source>
        <dbReference type="Proteomes" id="UP000001745"/>
    </source>
</evidence>
<dbReference type="GeneID" id="8107007"/>
<dbReference type="OrthoDB" id="3501153at2759"/>
<protein>
    <submittedName>
        <fullName evidence="2">Uncharacterized protein</fullName>
    </submittedName>
</protein>
<keyword evidence="1" id="KW-0812">Transmembrane</keyword>
<organism evidence="2 3">
    <name type="scientific">Talaromyces stipitatus (strain ATCC 10500 / CBS 375.48 / QM 6759 / NRRL 1006)</name>
    <name type="common">Penicillium stipitatum</name>
    <dbReference type="NCBI Taxonomy" id="441959"/>
    <lineage>
        <taxon>Eukaryota</taxon>
        <taxon>Fungi</taxon>
        <taxon>Dikarya</taxon>
        <taxon>Ascomycota</taxon>
        <taxon>Pezizomycotina</taxon>
        <taxon>Eurotiomycetes</taxon>
        <taxon>Eurotiomycetidae</taxon>
        <taxon>Eurotiales</taxon>
        <taxon>Trichocomaceae</taxon>
        <taxon>Talaromyces</taxon>
        <taxon>Talaromyces sect. Talaromyces</taxon>
    </lineage>
</organism>
<dbReference type="EMBL" id="EQ962657">
    <property type="protein sequence ID" value="EED15382.1"/>
    <property type="molecule type" value="Genomic_DNA"/>
</dbReference>
<dbReference type="STRING" id="441959.B8MKM7"/>
<reference evidence="3" key="1">
    <citation type="journal article" date="2015" name="Genome Announc.">
        <title>Genome sequence of the AIDS-associated pathogen Penicillium marneffei (ATCC18224) and its near taxonomic relative Talaromyces stipitatus (ATCC10500).</title>
        <authorList>
            <person name="Nierman W.C."/>
            <person name="Fedorova-Abrams N.D."/>
            <person name="Andrianopoulos A."/>
        </authorList>
    </citation>
    <scope>NUCLEOTIDE SEQUENCE [LARGE SCALE GENOMIC DNA]</scope>
    <source>
        <strain evidence="3">ATCC 10500 / CBS 375.48 / QM 6759 / NRRL 1006</strain>
    </source>
</reference>
<dbReference type="PANTHER" id="PTHR35896">
    <property type="entry name" value="IG-LIKE DOMAIN-CONTAINING PROTEIN"/>
    <property type="match status" value="1"/>
</dbReference>
<proteinExistence type="predicted"/>
<keyword evidence="1" id="KW-0472">Membrane</keyword>
<accession>B8MKM7</accession>
<dbReference type="RefSeq" id="XP_002485335.1">
    <property type="nucleotide sequence ID" value="XM_002485290.1"/>
</dbReference>
<evidence type="ECO:0000256" key="1">
    <source>
        <dbReference type="SAM" id="Phobius"/>
    </source>
</evidence>
<dbReference type="InParanoid" id="B8MKM7"/>
<keyword evidence="1" id="KW-1133">Transmembrane helix</keyword>
<dbReference type="eggNOG" id="ENOG502RS52">
    <property type="taxonomic scope" value="Eukaryota"/>
</dbReference>
<dbReference type="VEuPathDB" id="FungiDB:TSTA_048250"/>
<dbReference type="HOGENOM" id="CLU_973784_0_0_1"/>
<dbReference type="OMA" id="HIGHCIF"/>
<sequence>MAPQFSTQDEENAMSREPFLKASMQEDSSKNAENLLRPTRQYFLGLLGVTLLIAVTILLSQLFLRNREAAYLLHCGHSVEEARALGCEFDILSYTWTPKECYDKETADEFRQWLTRPERFPRPWPFFADKNRTEWIPSEEALSKRAHMMTYAPQEEHIGHCIFMMRRLHRINDGSAKMNSRFGKYSHTEHCTNETLDAVSSRIIRDEDANLGPKNVLIHISAVGESSFVVKYMCMCVFVCFYLTAVVRDSHVSHRFLLGHRPPRETLWRISVAAVVLQEGPLLSGL</sequence>
<dbReference type="AlphaFoldDB" id="B8MKM7"/>
<dbReference type="PhylomeDB" id="B8MKM7"/>
<evidence type="ECO:0000313" key="2">
    <source>
        <dbReference type="EMBL" id="EED15382.1"/>
    </source>
</evidence>
<feature type="transmembrane region" description="Helical" evidence="1">
    <location>
        <begin position="42"/>
        <end position="64"/>
    </location>
</feature>
<dbReference type="PANTHER" id="PTHR35896:SF3">
    <property type="entry name" value="MAJOR FACILITATOR SUPERFAMILY TRANSPORTER"/>
    <property type="match status" value="1"/>
</dbReference>
<dbReference type="Proteomes" id="UP000001745">
    <property type="component" value="Unassembled WGS sequence"/>
</dbReference>
<name>B8MKM7_TALSN</name>
<keyword evidence="3" id="KW-1185">Reference proteome</keyword>